<proteinExistence type="predicted"/>
<evidence type="ECO:0000313" key="2">
    <source>
        <dbReference type="Proteomes" id="UP000286045"/>
    </source>
</evidence>
<dbReference type="STRING" id="363999.A0A439CMY9"/>
<keyword evidence="2" id="KW-1185">Reference proteome</keyword>
<protein>
    <submittedName>
        <fullName evidence="1">Uncharacterized protein</fullName>
    </submittedName>
</protein>
<evidence type="ECO:0000313" key="1">
    <source>
        <dbReference type="EMBL" id="RWA03496.1"/>
    </source>
</evidence>
<name>A0A439CMY9_9PEZI</name>
<sequence>MCDKQASAAEYHPKPEREIVLVRVLKHLRSMPSSDRRITSVFMNQFEISCGELDFNTAKPAKGETFLELYPMKKFEQLAEEFAFHNIEPLDPVPMDNFNDAWFVAQQISLYLQACDERGYFTGRASWDVSVVNKVVLERGLRYVKKGLLMWKVDTVLRHENDSFPHVNCILLGRETLKEDELLFSEVRSLLILILTMLYERSNEAHKIIPVTMVSLCAFEVRILQGYVDFGTGKITINKTPIVPLVEDGVSVQASQVTKGFRCWSASVCPQRPTSLSGTFTDSQISSTQLPSYIFVSFSPTIYGNAPSLYIRYPGHILRRKDEVNSEKTTMPSYPSPCPHFTQGKKRKAISLPRFFGSCWAQFHGYICLRANAEKTAQTHVYRALINGKPGAEVSGFACEVQTIEHEFKLARYETNAYKLHPWQIAFTDGREPREISGNTFMYVGDAAALQAGKFDRVLWELQMGTRLTAKWKTPPEETLRRMGVNLGGHEQECLITLVKKTRRNRI</sequence>
<dbReference type="Proteomes" id="UP000286045">
    <property type="component" value="Unassembled WGS sequence"/>
</dbReference>
<organism evidence="1 2">
    <name type="scientific">Xylaria grammica</name>
    <dbReference type="NCBI Taxonomy" id="363999"/>
    <lineage>
        <taxon>Eukaryota</taxon>
        <taxon>Fungi</taxon>
        <taxon>Dikarya</taxon>
        <taxon>Ascomycota</taxon>
        <taxon>Pezizomycotina</taxon>
        <taxon>Sordariomycetes</taxon>
        <taxon>Xylariomycetidae</taxon>
        <taxon>Xylariales</taxon>
        <taxon>Xylariaceae</taxon>
        <taxon>Xylaria</taxon>
    </lineage>
</organism>
<gene>
    <name evidence="1" type="ORF">EKO27_g11611</name>
</gene>
<dbReference type="EMBL" id="RYZI01000775">
    <property type="protein sequence ID" value="RWA03496.1"/>
    <property type="molecule type" value="Genomic_DNA"/>
</dbReference>
<dbReference type="AlphaFoldDB" id="A0A439CMY9"/>
<reference evidence="1 2" key="1">
    <citation type="submission" date="2018-12" db="EMBL/GenBank/DDBJ databases">
        <title>Draft genome sequence of Xylaria grammica IHI A82.</title>
        <authorList>
            <person name="Buettner E."/>
            <person name="Kellner H."/>
        </authorList>
    </citation>
    <scope>NUCLEOTIDE SEQUENCE [LARGE SCALE GENOMIC DNA]</scope>
    <source>
        <strain evidence="1 2">IHI A82</strain>
    </source>
</reference>
<accession>A0A439CMY9</accession>
<comment type="caution">
    <text evidence="1">The sequence shown here is derived from an EMBL/GenBank/DDBJ whole genome shotgun (WGS) entry which is preliminary data.</text>
</comment>